<reference evidence="1" key="1">
    <citation type="submission" date="2021-03" db="EMBL/GenBank/DDBJ databases">
        <authorList>
            <consortium name="DOE Joint Genome Institute"/>
            <person name="Ahrendt S."/>
            <person name="Looney B.P."/>
            <person name="Miyauchi S."/>
            <person name="Morin E."/>
            <person name="Drula E."/>
            <person name="Courty P.E."/>
            <person name="Chicoki N."/>
            <person name="Fauchery L."/>
            <person name="Kohler A."/>
            <person name="Kuo A."/>
            <person name="Labutti K."/>
            <person name="Pangilinan J."/>
            <person name="Lipzen A."/>
            <person name="Riley R."/>
            <person name="Andreopoulos W."/>
            <person name="He G."/>
            <person name="Johnson J."/>
            <person name="Barry K.W."/>
            <person name="Grigoriev I.V."/>
            <person name="Nagy L."/>
            <person name="Hibbett D."/>
            <person name="Henrissat B."/>
            <person name="Matheny P.B."/>
            <person name="Labbe J."/>
            <person name="Martin F."/>
        </authorList>
    </citation>
    <scope>NUCLEOTIDE SEQUENCE</scope>
    <source>
        <strain evidence="1">HHB10654</strain>
    </source>
</reference>
<sequence>MVNWHFPALIAKDYLVVVKLDHVLGGVYIWEYVTSLDYEWSVLTGKRPYRWTVCVYTLCRLSALVAWAVLFAGLDSTGSINCRAWDTTFYTFAYISLASASFILLLRIYAIWERNVPVTGFCAAAWLASIALNIRSIAIGRSHHDPTSGACLNTNTHRLLTNAIGILVSDLVLLVFMLAGIRRCREARVFDLWKLLFHQGIAWLVLAAVGEIPTVIFVSFNLNGGLHAPSVLPAVC</sequence>
<evidence type="ECO:0000313" key="2">
    <source>
        <dbReference type="Proteomes" id="UP000814140"/>
    </source>
</evidence>
<evidence type="ECO:0000313" key="1">
    <source>
        <dbReference type="EMBL" id="KAI0061738.1"/>
    </source>
</evidence>
<dbReference type="Proteomes" id="UP000814140">
    <property type="component" value="Unassembled WGS sequence"/>
</dbReference>
<accession>A0ACB8SYZ7</accession>
<name>A0ACB8SYZ7_9AGAM</name>
<gene>
    <name evidence="1" type="ORF">BV25DRAFT_744076</name>
</gene>
<organism evidence="1 2">
    <name type="scientific">Artomyces pyxidatus</name>
    <dbReference type="NCBI Taxonomy" id="48021"/>
    <lineage>
        <taxon>Eukaryota</taxon>
        <taxon>Fungi</taxon>
        <taxon>Dikarya</taxon>
        <taxon>Basidiomycota</taxon>
        <taxon>Agaricomycotina</taxon>
        <taxon>Agaricomycetes</taxon>
        <taxon>Russulales</taxon>
        <taxon>Auriscalpiaceae</taxon>
        <taxon>Artomyces</taxon>
    </lineage>
</organism>
<dbReference type="EMBL" id="MU277211">
    <property type="protein sequence ID" value="KAI0061738.1"/>
    <property type="molecule type" value="Genomic_DNA"/>
</dbReference>
<protein>
    <submittedName>
        <fullName evidence="1">Uncharacterized protein</fullName>
    </submittedName>
</protein>
<proteinExistence type="predicted"/>
<reference evidence="1" key="2">
    <citation type="journal article" date="2022" name="New Phytol.">
        <title>Evolutionary transition to the ectomycorrhizal habit in the genomes of a hyperdiverse lineage of mushroom-forming fungi.</title>
        <authorList>
            <person name="Looney B."/>
            <person name="Miyauchi S."/>
            <person name="Morin E."/>
            <person name="Drula E."/>
            <person name="Courty P.E."/>
            <person name="Kohler A."/>
            <person name="Kuo A."/>
            <person name="LaButti K."/>
            <person name="Pangilinan J."/>
            <person name="Lipzen A."/>
            <person name="Riley R."/>
            <person name="Andreopoulos W."/>
            <person name="He G."/>
            <person name="Johnson J."/>
            <person name="Nolan M."/>
            <person name="Tritt A."/>
            <person name="Barry K.W."/>
            <person name="Grigoriev I.V."/>
            <person name="Nagy L.G."/>
            <person name="Hibbett D."/>
            <person name="Henrissat B."/>
            <person name="Matheny P.B."/>
            <person name="Labbe J."/>
            <person name="Martin F.M."/>
        </authorList>
    </citation>
    <scope>NUCLEOTIDE SEQUENCE</scope>
    <source>
        <strain evidence="1">HHB10654</strain>
    </source>
</reference>
<keyword evidence="2" id="KW-1185">Reference proteome</keyword>
<comment type="caution">
    <text evidence="1">The sequence shown here is derived from an EMBL/GenBank/DDBJ whole genome shotgun (WGS) entry which is preliminary data.</text>
</comment>